<accession>A0A1G2CY42</accession>
<gene>
    <name evidence="1" type="ORF">A2845_01815</name>
</gene>
<protein>
    <submittedName>
        <fullName evidence="1">Uncharacterized protein</fullName>
    </submittedName>
</protein>
<dbReference type="Proteomes" id="UP000177122">
    <property type="component" value="Unassembled WGS sequence"/>
</dbReference>
<proteinExistence type="predicted"/>
<dbReference type="AlphaFoldDB" id="A0A1G2CY42"/>
<comment type="caution">
    <text evidence="1">The sequence shown here is derived from an EMBL/GenBank/DDBJ whole genome shotgun (WGS) entry which is preliminary data.</text>
</comment>
<evidence type="ECO:0000313" key="2">
    <source>
        <dbReference type="Proteomes" id="UP000177122"/>
    </source>
</evidence>
<organism evidence="1 2">
    <name type="scientific">Candidatus Lloydbacteria bacterium RIFCSPHIGHO2_01_FULL_49_22</name>
    <dbReference type="NCBI Taxonomy" id="1798658"/>
    <lineage>
        <taxon>Bacteria</taxon>
        <taxon>Candidatus Lloydiibacteriota</taxon>
    </lineage>
</organism>
<reference evidence="1 2" key="1">
    <citation type="journal article" date="2016" name="Nat. Commun.">
        <title>Thousands of microbial genomes shed light on interconnected biogeochemical processes in an aquifer system.</title>
        <authorList>
            <person name="Anantharaman K."/>
            <person name="Brown C.T."/>
            <person name="Hug L.A."/>
            <person name="Sharon I."/>
            <person name="Castelle C.J."/>
            <person name="Probst A.J."/>
            <person name="Thomas B.C."/>
            <person name="Singh A."/>
            <person name="Wilkins M.J."/>
            <person name="Karaoz U."/>
            <person name="Brodie E.L."/>
            <person name="Williams K.H."/>
            <person name="Hubbard S.S."/>
            <person name="Banfield J.F."/>
        </authorList>
    </citation>
    <scope>NUCLEOTIDE SEQUENCE [LARGE SCALE GENOMIC DNA]</scope>
</reference>
<evidence type="ECO:0000313" key="1">
    <source>
        <dbReference type="EMBL" id="OGZ06132.1"/>
    </source>
</evidence>
<name>A0A1G2CY42_9BACT</name>
<dbReference type="EMBL" id="MHLI01000005">
    <property type="protein sequence ID" value="OGZ06132.1"/>
    <property type="molecule type" value="Genomic_DNA"/>
</dbReference>
<sequence>MVTKVILSTAGVVKVEKRLKSEVNSDVIAQYNCVEKVPTISVYWGKCLMAQIIRREKKILFLAISFPVLDNQTHDIQTRLNAALAKMAEEVGAVFQGPSSFVM</sequence>